<reference evidence="1 2" key="1">
    <citation type="journal article" date="2013" name="Genome Announc.">
        <title>Genome Sequence of Moraxella macacae 0408225, a Novel Bacterial Species Isolated from a Cynomolgus Macaque with Epistaxis.</title>
        <authorList>
            <person name="Ladner J.T."/>
            <person name="Whitehouse C.A."/>
            <person name="Koroleva G.I."/>
            <person name="Palacios G.F."/>
        </authorList>
    </citation>
    <scope>NUCLEOTIDE SEQUENCE [LARGE SCALE GENOMIC DNA]</scope>
    <source>
        <strain evidence="1 2">0408225</strain>
    </source>
</reference>
<dbReference type="STRING" id="1230338.MOMA_09106"/>
<organism evidence="1 2">
    <name type="scientific">Moraxella macacae 0408225</name>
    <dbReference type="NCBI Taxonomy" id="1230338"/>
    <lineage>
        <taxon>Bacteria</taxon>
        <taxon>Pseudomonadati</taxon>
        <taxon>Pseudomonadota</taxon>
        <taxon>Gammaproteobacteria</taxon>
        <taxon>Moraxellales</taxon>
        <taxon>Moraxellaceae</taxon>
        <taxon>Moraxella</taxon>
    </lineage>
</organism>
<dbReference type="AlphaFoldDB" id="L2F726"/>
<evidence type="ECO:0000313" key="1">
    <source>
        <dbReference type="EMBL" id="ELA08705.1"/>
    </source>
</evidence>
<dbReference type="Proteomes" id="UP000023795">
    <property type="component" value="Unassembled WGS sequence"/>
</dbReference>
<proteinExistence type="predicted"/>
<dbReference type="Pfam" id="PF19742">
    <property type="entry name" value="DUF6231"/>
    <property type="match status" value="1"/>
</dbReference>
<gene>
    <name evidence="1" type="ORF">MOMA_09106</name>
</gene>
<evidence type="ECO:0000313" key="2">
    <source>
        <dbReference type="Proteomes" id="UP000023795"/>
    </source>
</evidence>
<dbReference type="RefSeq" id="WP_009502265.1">
    <property type="nucleotide sequence ID" value="NZ_ANIN01000002.1"/>
</dbReference>
<keyword evidence="2" id="KW-1185">Reference proteome</keyword>
<dbReference type="EMBL" id="ANIN01000002">
    <property type="protein sequence ID" value="ELA08705.1"/>
    <property type="molecule type" value="Genomic_DNA"/>
</dbReference>
<sequence>MPKSTTNQAVSKNPICQALEQTLQFLHDDGQVKPVRILLIAENHDYFQMLKQNFTDFDYQFYPNDVFNEIKFYQQYDVAILILNQPDIAVSKQNLQRCRDLFAKYNLVFNAKNSPLNPIEFGFRYFCQTFCQINQQNFNLYQFNLFDYKQLPDWLNSKFWANPENWDKFRW</sequence>
<dbReference type="eggNOG" id="ENOG503316U">
    <property type="taxonomic scope" value="Bacteria"/>
</dbReference>
<dbReference type="PATRIC" id="fig|1230338.3.peg.1955"/>
<protein>
    <submittedName>
        <fullName evidence="1">Uncharacterized protein</fullName>
    </submittedName>
</protein>
<accession>L2F726</accession>
<comment type="caution">
    <text evidence="1">The sequence shown here is derived from an EMBL/GenBank/DDBJ whole genome shotgun (WGS) entry which is preliminary data.</text>
</comment>
<dbReference type="OrthoDB" id="5609094at2"/>
<dbReference type="InterPro" id="IPR046199">
    <property type="entry name" value="DUF6231"/>
</dbReference>
<name>L2F726_9GAMM</name>